<dbReference type="PROSITE" id="PS52016">
    <property type="entry name" value="TONB_DEPENDENT_REC_3"/>
    <property type="match status" value="1"/>
</dbReference>
<keyword evidence="6 7" id="KW-0998">Cell outer membrane</keyword>
<dbReference type="InterPro" id="IPR023996">
    <property type="entry name" value="TonB-dep_OMP_SusC/RagA"/>
</dbReference>
<dbReference type="Pfam" id="PF07715">
    <property type="entry name" value="Plug"/>
    <property type="match status" value="1"/>
</dbReference>
<sequence length="1044" mass="114181">MENRKITIKKTSFPLIVKILLFSLFTLLSCHIHGQNVVKGTVTDSKGETLPGASVVVKRNKQGVTTNTNGEYSIQAAKNDILIVSYVGMVSQEINVGGRSIINVTLKNAVSSLEEVVVVGYGTQRKVSITGSVSQIRGEELLKAPAANLTNLLAGRVAGVTALQQSGQPGSDASSILVRGAGAKLVVDGIPRDFSEIDPNDIATVSVLKDASAAAVYGLDASAVIIVTTKRGQAAPLKLNFTTSQGISRNTQMLQLLDGPQFAYWYNKARELDGNTPVFSQEHVRKMLASEDGWSNTNWYEETFGTGTTAQYNMNASGGTENLKYFASLGYFDQNGNVKNFNYDRINIRSNVDATVTKNLTLNFDFSGRVENRLRATWSSDPSVGGNIAQQAVRALPFVPKEWNGLPVATPTASSIVSPLASSSYDAGYRTDKANIVQTNIALNYDMPFLKGLSARFLVAYDYTDGMSKQFTIPYDVNMAVLPVSPEGNMSYIKTQFPSAGDAGLTEGATRSTTLTTNTSLKYEGKFGLHNVSVLTLAETRKTDGNGLSATGYGFDIVSLDELSFATKADRRLISGSSSQARMAGYLGRLNYSYANKYLLEMTGRYDGTYQFAGSNISGKRWILTPAASLGWRVSEEDWFKKLAWPVNNLKLRGGIGKTALTNGLPSYFYLNTLSIPQTPVAVIGGSAVNGLNTSQPANVNLTWSKALQYNGGFDLDMWKGALGLEFDVFYKYLYDMPAAVSSTVPDSWGGYAYAYENINKQDHKGFEFRLSHASKVNDFSYRVELNGTYTKRRWLHYNDPVNMPDYLKLTGKEVGVLEGFVALGLYQSEEDIINSAVLPSGRPRPGDIKYLDRNGDGQITYEQDRGYVGKSAYPDFTGGFSFYGQWKGIDISFLWQGALGRDIALTGVYPGVGMDNSLFTKAFYHSSNTPLYLVENSWTPDNPNSKFPRLSLTPPGNNNAYSSDFWYRNGDYLRLKSLQIGYNVPGKLLKGTGIGTLRIYAEGQNLLTFSELTKYNIDPEQPGVSNGYYPQQTVFAGGIKLTF</sequence>
<dbReference type="InterPro" id="IPR012910">
    <property type="entry name" value="Plug_dom"/>
</dbReference>
<dbReference type="RefSeq" id="WP_128770716.1">
    <property type="nucleotide sequence ID" value="NZ_RXOC01000013.1"/>
</dbReference>
<evidence type="ECO:0000256" key="3">
    <source>
        <dbReference type="ARBA" id="ARBA00022452"/>
    </source>
</evidence>
<dbReference type="InterPro" id="IPR039426">
    <property type="entry name" value="TonB-dep_rcpt-like"/>
</dbReference>
<keyword evidence="5 7" id="KW-0472">Membrane</keyword>
<dbReference type="NCBIfam" id="TIGR04056">
    <property type="entry name" value="OMP_RagA_SusC"/>
    <property type="match status" value="1"/>
</dbReference>
<keyword evidence="3 7" id="KW-1134">Transmembrane beta strand</keyword>
<feature type="domain" description="TonB-dependent receptor plug" evidence="8">
    <location>
        <begin position="126"/>
        <end position="223"/>
    </location>
</feature>
<evidence type="ECO:0000256" key="7">
    <source>
        <dbReference type="PROSITE-ProRule" id="PRU01360"/>
    </source>
</evidence>
<name>A0A4Q0M5L4_9SPHI</name>
<evidence type="ECO:0000313" key="9">
    <source>
        <dbReference type="EMBL" id="RXF68029.1"/>
    </source>
</evidence>
<accession>A0A4Q0M5L4</accession>
<protein>
    <submittedName>
        <fullName evidence="9">TonB-dependent receptor</fullName>
    </submittedName>
</protein>
<evidence type="ECO:0000256" key="6">
    <source>
        <dbReference type="ARBA" id="ARBA00023237"/>
    </source>
</evidence>
<keyword evidence="9" id="KW-0675">Receptor</keyword>
<evidence type="ECO:0000313" key="10">
    <source>
        <dbReference type="Proteomes" id="UP000290848"/>
    </source>
</evidence>
<dbReference type="Proteomes" id="UP000290848">
    <property type="component" value="Unassembled WGS sequence"/>
</dbReference>
<reference evidence="9 10" key="1">
    <citation type="submission" date="2018-12" db="EMBL/GenBank/DDBJ databases">
        <title>The Draft Genome Sequence of the Soil Bacterium Pedobacter tournemirensis R1.</title>
        <authorList>
            <person name="He J."/>
        </authorList>
    </citation>
    <scope>NUCLEOTIDE SEQUENCE [LARGE SCALE GENOMIC DNA]</scope>
    <source>
        <strain evidence="9 10">R1</strain>
    </source>
</reference>
<evidence type="ECO:0000256" key="1">
    <source>
        <dbReference type="ARBA" id="ARBA00004571"/>
    </source>
</evidence>
<dbReference type="InterPro" id="IPR037066">
    <property type="entry name" value="Plug_dom_sf"/>
</dbReference>
<dbReference type="Gene3D" id="2.170.130.10">
    <property type="entry name" value="TonB-dependent receptor, plug domain"/>
    <property type="match status" value="1"/>
</dbReference>
<evidence type="ECO:0000256" key="5">
    <source>
        <dbReference type="ARBA" id="ARBA00023136"/>
    </source>
</evidence>
<comment type="subcellular location">
    <subcellularLocation>
        <location evidence="1 7">Cell outer membrane</location>
        <topology evidence="1 7">Multi-pass membrane protein</topology>
    </subcellularLocation>
</comment>
<dbReference type="Gene3D" id="2.60.40.1120">
    <property type="entry name" value="Carboxypeptidase-like, regulatory domain"/>
    <property type="match status" value="1"/>
</dbReference>
<dbReference type="SUPFAM" id="SSF49464">
    <property type="entry name" value="Carboxypeptidase regulatory domain-like"/>
    <property type="match status" value="1"/>
</dbReference>
<dbReference type="EMBL" id="RXOC01000013">
    <property type="protein sequence ID" value="RXF68029.1"/>
    <property type="molecule type" value="Genomic_DNA"/>
</dbReference>
<dbReference type="Pfam" id="PF13715">
    <property type="entry name" value="CarbopepD_reg_2"/>
    <property type="match status" value="1"/>
</dbReference>
<gene>
    <name evidence="9" type="ORF">EKH83_17315</name>
</gene>
<keyword evidence="4 7" id="KW-0812">Transmembrane</keyword>
<dbReference type="PROSITE" id="PS51257">
    <property type="entry name" value="PROKAR_LIPOPROTEIN"/>
    <property type="match status" value="1"/>
</dbReference>
<dbReference type="Gene3D" id="2.40.170.20">
    <property type="entry name" value="TonB-dependent receptor, beta-barrel domain"/>
    <property type="match status" value="1"/>
</dbReference>
<dbReference type="GO" id="GO:0009279">
    <property type="term" value="C:cell outer membrane"/>
    <property type="evidence" value="ECO:0007669"/>
    <property type="project" value="UniProtKB-SubCell"/>
</dbReference>
<evidence type="ECO:0000256" key="4">
    <source>
        <dbReference type="ARBA" id="ARBA00022692"/>
    </source>
</evidence>
<keyword evidence="2 7" id="KW-0813">Transport</keyword>
<dbReference type="InterPro" id="IPR036942">
    <property type="entry name" value="Beta-barrel_TonB_sf"/>
</dbReference>
<proteinExistence type="inferred from homology"/>
<dbReference type="AlphaFoldDB" id="A0A4Q0M5L4"/>
<evidence type="ECO:0000256" key="2">
    <source>
        <dbReference type="ARBA" id="ARBA00022448"/>
    </source>
</evidence>
<dbReference type="SUPFAM" id="SSF56935">
    <property type="entry name" value="Porins"/>
    <property type="match status" value="1"/>
</dbReference>
<organism evidence="9 10">
    <name type="scientific">Arcticibacter tournemirensis</name>
    <dbReference type="NCBI Taxonomy" id="699437"/>
    <lineage>
        <taxon>Bacteria</taxon>
        <taxon>Pseudomonadati</taxon>
        <taxon>Bacteroidota</taxon>
        <taxon>Sphingobacteriia</taxon>
        <taxon>Sphingobacteriales</taxon>
        <taxon>Sphingobacteriaceae</taxon>
        <taxon>Arcticibacter</taxon>
    </lineage>
</organism>
<comment type="caution">
    <text evidence="9">The sequence shown here is derived from an EMBL/GenBank/DDBJ whole genome shotgun (WGS) entry which is preliminary data.</text>
</comment>
<dbReference type="InterPro" id="IPR008969">
    <property type="entry name" value="CarboxyPept-like_regulatory"/>
</dbReference>
<evidence type="ECO:0000259" key="8">
    <source>
        <dbReference type="Pfam" id="PF07715"/>
    </source>
</evidence>
<comment type="similarity">
    <text evidence="7">Belongs to the TonB-dependent receptor family.</text>
</comment>